<reference evidence="2" key="1">
    <citation type="submission" date="2018-05" db="EMBL/GenBank/DDBJ databases">
        <authorList>
            <person name="Lanie J.A."/>
            <person name="Ng W.-L."/>
            <person name="Kazmierczak K.M."/>
            <person name="Andrzejewski T.M."/>
            <person name="Davidsen T.M."/>
            <person name="Wayne K.J."/>
            <person name="Tettelin H."/>
            <person name="Glass J.I."/>
            <person name="Rusch D."/>
            <person name="Podicherti R."/>
            <person name="Tsui H.-C.T."/>
            <person name="Winkler M.E."/>
        </authorList>
    </citation>
    <scope>NUCLEOTIDE SEQUENCE</scope>
</reference>
<dbReference type="GO" id="GO:0016887">
    <property type="term" value="F:ATP hydrolysis activity"/>
    <property type="evidence" value="ECO:0007669"/>
    <property type="project" value="InterPro"/>
</dbReference>
<dbReference type="AlphaFoldDB" id="A0A381PF18"/>
<dbReference type="GO" id="GO:0022857">
    <property type="term" value="F:transmembrane transporter activity"/>
    <property type="evidence" value="ECO:0007669"/>
    <property type="project" value="TreeGrafter"/>
</dbReference>
<dbReference type="Gene3D" id="3.40.50.300">
    <property type="entry name" value="P-loop containing nucleotide triphosphate hydrolases"/>
    <property type="match status" value="1"/>
</dbReference>
<sequence>VNILNYSSKNVKKSSIHKIRKKIGVVFQDYKLLKQRTVYENIALPLHINGVGRKKIKQLVREALDLTELSHYSKKFPDELSGGEQQRVCIARAIVKNPDIILADEPTGNLDPTTGHKILKIFEQINKEGTCVVMATHNYKLISDKAYRVIELNEGRIVSG</sequence>
<dbReference type="GO" id="GO:0005524">
    <property type="term" value="F:ATP binding"/>
    <property type="evidence" value="ECO:0007669"/>
    <property type="project" value="InterPro"/>
</dbReference>
<dbReference type="GO" id="GO:0005886">
    <property type="term" value="C:plasma membrane"/>
    <property type="evidence" value="ECO:0007669"/>
    <property type="project" value="TreeGrafter"/>
</dbReference>
<dbReference type="InterPro" id="IPR003439">
    <property type="entry name" value="ABC_transporter-like_ATP-bd"/>
</dbReference>
<dbReference type="PROSITE" id="PS50893">
    <property type="entry name" value="ABC_TRANSPORTER_2"/>
    <property type="match status" value="1"/>
</dbReference>
<feature type="domain" description="ABC transporter" evidence="1">
    <location>
        <begin position="1"/>
        <end position="158"/>
    </location>
</feature>
<protein>
    <recommendedName>
        <fullName evidence="1">ABC transporter domain-containing protein</fullName>
    </recommendedName>
</protein>
<organism evidence="2">
    <name type="scientific">marine metagenome</name>
    <dbReference type="NCBI Taxonomy" id="408172"/>
    <lineage>
        <taxon>unclassified sequences</taxon>
        <taxon>metagenomes</taxon>
        <taxon>ecological metagenomes</taxon>
    </lineage>
</organism>
<dbReference type="SUPFAM" id="SSF52540">
    <property type="entry name" value="P-loop containing nucleoside triphosphate hydrolases"/>
    <property type="match status" value="1"/>
</dbReference>
<dbReference type="InterPro" id="IPR015854">
    <property type="entry name" value="ABC_transpr_LolD-like"/>
</dbReference>
<proteinExistence type="predicted"/>
<dbReference type="PANTHER" id="PTHR24220">
    <property type="entry name" value="IMPORT ATP-BINDING PROTEIN"/>
    <property type="match status" value="1"/>
</dbReference>
<gene>
    <name evidence="2" type="ORF">METZ01_LOCUS18465</name>
</gene>
<evidence type="ECO:0000313" key="2">
    <source>
        <dbReference type="EMBL" id="SUZ65611.1"/>
    </source>
</evidence>
<feature type="non-terminal residue" evidence="2">
    <location>
        <position position="1"/>
    </location>
</feature>
<dbReference type="InterPro" id="IPR017871">
    <property type="entry name" value="ABC_transporter-like_CS"/>
</dbReference>
<dbReference type="EMBL" id="UINC01000963">
    <property type="protein sequence ID" value="SUZ65611.1"/>
    <property type="molecule type" value="Genomic_DNA"/>
</dbReference>
<dbReference type="PROSITE" id="PS00211">
    <property type="entry name" value="ABC_TRANSPORTER_1"/>
    <property type="match status" value="1"/>
</dbReference>
<evidence type="ECO:0000259" key="1">
    <source>
        <dbReference type="PROSITE" id="PS50893"/>
    </source>
</evidence>
<dbReference type="InterPro" id="IPR027417">
    <property type="entry name" value="P-loop_NTPase"/>
</dbReference>
<dbReference type="PANTHER" id="PTHR24220:SF470">
    <property type="entry name" value="CELL DIVISION ATP-BINDING PROTEIN FTSE"/>
    <property type="match status" value="1"/>
</dbReference>
<accession>A0A381PF18</accession>
<dbReference type="Pfam" id="PF00005">
    <property type="entry name" value="ABC_tran"/>
    <property type="match status" value="1"/>
</dbReference>
<name>A0A381PF18_9ZZZZ</name>